<dbReference type="InterPro" id="IPR036188">
    <property type="entry name" value="FAD/NAD-bd_sf"/>
</dbReference>
<keyword evidence="6 7" id="KW-0676">Redox-active center</keyword>
<proteinExistence type="inferred from homology"/>
<evidence type="ECO:0000256" key="4">
    <source>
        <dbReference type="ARBA" id="ARBA00023002"/>
    </source>
</evidence>
<gene>
    <name evidence="10" type="ordered locus">Aasi_0015</name>
</gene>
<dbReference type="Pfam" id="PF07992">
    <property type="entry name" value="Pyr_redox_2"/>
    <property type="match status" value="1"/>
</dbReference>
<keyword evidence="3 7" id="KW-0274">FAD</keyword>
<keyword evidence="11" id="KW-1185">Reference proteome</keyword>
<keyword evidence="4 7" id="KW-0560">Oxidoreductase</keyword>
<evidence type="ECO:0000256" key="6">
    <source>
        <dbReference type="ARBA" id="ARBA00023284"/>
    </source>
</evidence>
<dbReference type="PRINTS" id="PR00469">
    <property type="entry name" value="PNDRDTASEII"/>
</dbReference>
<reference evidence="10 11" key="1">
    <citation type="journal article" date="2010" name="J. Bacteriol.">
        <title>The genome of the amoeba symbiont 'Candidatus Amoebophilus asiaticus' reveals common mechanisms for host cell interaction among amoeba-associated bacteria.</title>
        <authorList>
            <person name="Schmitz-Esser S."/>
            <person name="Tischler P."/>
            <person name="Arnold R."/>
            <person name="Montanaro J."/>
            <person name="Wagner M."/>
            <person name="Rattei T."/>
            <person name="Horn M."/>
        </authorList>
    </citation>
    <scope>NUCLEOTIDE SEQUENCE [LARGE SCALE GENOMIC DNA]</scope>
    <source>
        <strain evidence="10 11">5a2</strain>
    </source>
</reference>
<keyword evidence="5" id="KW-1015">Disulfide bond</keyword>
<keyword evidence="8" id="KW-0521">NADP</keyword>
<dbReference type="EMBL" id="CP001102">
    <property type="protein sequence ID" value="ACE05472.1"/>
    <property type="molecule type" value="Genomic_DNA"/>
</dbReference>
<organism evidence="10 11">
    <name type="scientific">Amoebophilus asiaticus (strain 5a2)</name>
    <dbReference type="NCBI Taxonomy" id="452471"/>
    <lineage>
        <taxon>Bacteria</taxon>
        <taxon>Pseudomonadati</taxon>
        <taxon>Bacteroidota</taxon>
        <taxon>Cytophagia</taxon>
        <taxon>Cytophagales</taxon>
        <taxon>Amoebophilaceae</taxon>
        <taxon>Candidatus Amoebophilus</taxon>
    </lineage>
</organism>
<dbReference type="Gene3D" id="3.50.50.60">
    <property type="entry name" value="FAD/NAD(P)-binding domain"/>
    <property type="match status" value="2"/>
</dbReference>
<evidence type="ECO:0000313" key="10">
    <source>
        <dbReference type="EMBL" id="ACE05472.1"/>
    </source>
</evidence>
<dbReference type="GO" id="GO:0019430">
    <property type="term" value="P:removal of superoxide radicals"/>
    <property type="evidence" value="ECO:0007669"/>
    <property type="project" value="UniProtKB-UniRule"/>
</dbReference>
<evidence type="ECO:0000259" key="9">
    <source>
        <dbReference type="Pfam" id="PF07992"/>
    </source>
</evidence>
<comment type="similarity">
    <text evidence="1 7">Belongs to the class-II pyridine nucleotide-disulfide oxidoreductase family.</text>
</comment>
<evidence type="ECO:0000256" key="2">
    <source>
        <dbReference type="ARBA" id="ARBA00022630"/>
    </source>
</evidence>
<dbReference type="InterPro" id="IPR005982">
    <property type="entry name" value="Thioredox_Rdtase"/>
</dbReference>
<evidence type="ECO:0000313" key="11">
    <source>
        <dbReference type="Proteomes" id="UP000001227"/>
    </source>
</evidence>
<comment type="catalytic activity">
    <reaction evidence="7">
        <text>[thioredoxin]-dithiol + NADP(+) = [thioredoxin]-disulfide + NADPH + H(+)</text>
        <dbReference type="Rhea" id="RHEA:20345"/>
        <dbReference type="Rhea" id="RHEA-COMP:10698"/>
        <dbReference type="Rhea" id="RHEA-COMP:10700"/>
        <dbReference type="ChEBI" id="CHEBI:15378"/>
        <dbReference type="ChEBI" id="CHEBI:29950"/>
        <dbReference type="ChEBI" id="CHEBI:50058"/>
        <dbReference type="ChEBI" id="CHEBI:57783"/>
        <dbReference type="ChEBI" id="CHEBI:58349"/>
        <dbReference type="EC" id="1.8.1.9"/>
    </reaction>
</comment>
<dbReference type="PRINTS" id="PR00368">
    <property type="entry name" value="FADPNR"/>
</dbReference>
<dbReference type="SUPFAM" id="SSF51905">
    <property type="entry name" value="FAD/NAD(P)-binding domain"/>
    <property type="match status" value="1"/>
</dbReference>
<dbReference type="GO" id="GO:0004791">
    <property type="term" value="F:thioredoxin-disulfide reductase (NADPH) activity"/>
    <property type="evidence" value="ECO:0007669"/>
    <property type="project" value="UniProtKB-UniRule"/>
</dbReference>
<keyword evidence="2 7" id="KW-0285">Flavoprotein</keyword>
<dbReference type="AlphaFoldDB" id="B3EU53"/>
<evidence type="ECO:0000256" key="1">
    <source>
        <dbReference type="ARBA" id="ARBA00009333"/>
    </source>
</evidence>
<protein>
    <recommendedName>
        <fullName evidence="7">Thioredoxin reductase</fullName>
        <ecNumber evidence="7">1.8.1.9</ecNumber>
    </recommendedName>
</protein>
<dbReference type="GO" id="GO:0005737">
    <property type="term" value="C:cytoplasm"/>
    <property type="evidence" value="ECO:0007669"/>
    <property type="project" value="InterPro"/>
</dbReference>
<evidence type="ECO:0000256" key="7">
    <source>
        <dbReference type="RuleBase" id="RU003880"/>
    </source>
</evidence>
<dbReference type="Proteomes" id="UP000001227">
    <property type="component" value="Chromosome"/>
</dbReference>
<dbReference type="PANTHER" id="PTHR48105">
    <property type="entry name" value="THIOREDOXIN REDUCTASE 1-RELATED-RELATED"/>
    <property type="match status" value="1"/>
</dbReference>
<name>B3EU53_AMOA5</name>
<evidence type="ECO:0000256" key="3">
    <source>
        <dbReference type="ARBA" id="ARBA00022827"/>
    </source>
</evidence>
<dbReference type="STRING" id="452471.Aasi_0015"/>
<feature type="domain" description="FAD/NAD(P)-binding" evidence="9">
    <location>
        <begin position="11"/>
        <end position="299"/>
    </location>
</feature>
<dbReference type="InterPro" id="IPR023753">
    <property type="entry name" value="FAD/NAD-binding_dom"/>
</dbReference>
<comment type="subunit">
    <text evidence="7">Homodimer.</text>
</comment>
<accession>B3EU53</accession>
<dbReference type="RefSeq" id="WP_012472244.1">
    <property type="nucleotide sequence ID" value="NC_010830.1"/>
</dbReference>
<dbReference type="HOGENOM" id="CLU_031864_5_1_10"/>
<dbReference type="PROSITE" id="PS00573">
    <property type="entry name" value="PYRIDINE_REDOX_2"/>
    <property type="match status" value="1"/>
</dbReference>
<comment type="cofactor">
    <cofactor evidence="8">
        <name>FAD</name>
        <dbReference type="ChEBI" id="CHEBI:57692"/>
    </cofactor>
    <text evidence="8">Binds 1 FAD per subunit.</text>
</comment>
<dbReference type="InterPro" id="IPR008255">
    <property type="entry name" value="Pyr_nucl-diS_OxRdtase_2_AS"/>
</dbReference>
<sequence length="315" mass="33543">MDNASTSSPVSVAIIGSGPAGYTAAIYAARAGLDVVLYQGLQPGGQLTTTTEVENFPGYPEGALGSQMMVDFQTQAQRFGTDIRNATVTAVNFSCYPFQLTIDTTTTVEAKTVIIATGASAKWLGLESEKRLNGRGVSACATCDGFFFRGQDVAVVGGGDTAAEEALHLSKICNKVYVLVRSDKMRASHIMQQRLISKPNVSIFFNTGIEEILGDQEVEGVRLFDKRSQTSFELLLQGFFVAIGHQPNTALFAPYITLDNKGYIQTTPGSTKTNIPGVFAAGDVQDSIYRQAITAAGTGCMAALDAERFLATEGQ</sequence>
<dbReference type="KEGG" id="aas:Aasi_0015"/>
<dbReference type="eggNOG" id="COG0492">
    <property type="taxonomic scope" value="Bacteria"/>
</dbReference>
<dbReference type="NCBIfam" id="TIGR01292">
    <property type="entry name" value="TRX_reduct"/>
    <property type="match status" value="1"/>
</dbReference>
<dbReference type="InterPro" id="IPR050097">
    <property type="entry name" value="Ferredoxin-NADP_redctase_2"/>
</dbReference>
<dbReference type="OrthoDB" id="9806179at2"/>
<evidence type="ECO:0000256" key="5">
    <source>
        <dbReference type="ARBA" id="ARBA00023157"/>
    </source>
</evidence>
<dbReference type="EC" id="1.8.1.9" evidence="7"/>
<evidence type="ECO:0000256" key="8">
    <source>
        <dbReference type="RuleBase" id="RU003881"/>
    </source>
</evidence>